<keyword evidence="1" id="KW-1133">Transmembrane helix</keyword>
<feature type="transmembrane region" description="Helical" evidence="1">
    <location>
        <begin position="449"/>
        <end position="474"/>
    </location>
</feature>
<feature type="transmembrane region" description="Helical" evidence="1">
    <location>
        <begin position="241"/>
        <end position="259"/>
    </location>
</feature>
<organism evidence="2 3">
    <name type="scientific">Novosphingobium piscinae</name>
    <dbReference type="NCBI Taxonomy" id="1507448"/>
    <lineage>
        <taxon>Bacteria</taxon>
        <taxon>Pseudomonadati</taxon>
        <taxon>Pseudomonadota</taxon>
        <taxon>Alphaproteobacteria</taxon>
        <taxon>Sphingomonadales</taxon>
        <taxon>Sphingomonadaceae</taxon>
        <taxon>Novosphingobium</taxon>
    </lineage>
</organism>
<proteinExistence type="predicted"/>
<dbReference type="InterPro" id="IPR021913">
    <property type="entry name" value="DUF3526"/>
</dbReference>
<dbReference type="AlphaFoldDB" id="A0A7X1FWT9"/>
<keyword evidence="3" id="KW-1185">Reference proteome</keyword>
<dbReference type="Proteomes" id="UP000551327">
    <property type="component" value="Unassembled WGS sequence"/>
</dbReference>
<evidence type="ECO:0000256" key="1">
    <source>
        <dbReference type="SAM" id="Phobius"/>
    </source>
</evidence>
<feature type="transmembrane region" description="Helical" evidence="1">
    <location>
        <begin position="132"/>
        <end position="152"/>
    </location>
</feature>
<evidence type="ECO:0000313" key="3">
    <source>
        <dbReference type="Proteomes" id="UP000551327"/>
    </source>
</evidence>
<reference evidence="2 3" key="1">
    <citation type="submission" date="2020-08" db="EMBL/GenBank/DDBJ databases">
        <title>The genome sequence of type strain Novosphingobium piscinae KCTC 42194.</title>
        <authorList>
            <person name="Liu Y."/>
        </authorList>
    </citation>
    <scope>NUCLEOTIDE SEQUENCE [LARGE SCALE GENOMIC DNA]</scope>
    <source>
        <strain evidence="2 3">KCTC 42194</strain>
    </source>
</reference>
<dbReference type="RefSeq" id="WP_185677677.1">
    <property type="nucleotide sequence ID" value="NZ_JACLAX010000001.1"/>
</dbReference>
<dbReference type="GO" id="GO:0140359">
    <property type="term" value="F:ABC-type transporter activity"/>
    <property type="evidence" value="ECO:0007669"/>
    <property type="project" value="InterPro"/>
</dbReference>
<feature type="transmembrane region" description="Helical" evidence="1">
    <location>
        <begin position="211"/>
        <end position="234"/>
    </location>
</feature>
<sequence>MKTVRLLAGNDWRLMARSRVAQLALLMLLALSIVAAVTAVAHRDDSNALRARFQQQADRAFDGQPARHPHRMVHYGHFVFRPLPALAGFDPGVDGFTGNTIFLEGHRQNSANFGDVRQSSLLARFGQLTPAFVLQALAPLVLIFVGFGLIANERERGTLRLLRVHGRSAAEVLGGKLLALGGIAAVLLTPALAALIWLVASARAEPLAAGLLALGYIGYLALWVLGIVIVSALVRSARGALIALLGLWTLTTILVPRIGPDIALRLEPQLTRLETDIAIQRDLQRLGDSHNPDDPHFAAFKARILAQYGVSRVEDLPLNYRGLVALEGERLTASLFDRYATAQFAQQRRQGTIATRLGLLSPAVAIRSLSMALAGTDLEGHRRFLQQAEAYRYGIVQRLNRLQAETVTYVDDGNRNRDPEAARRVRIDPRHWQEVPDFTYRPASLAERLAAAAPGAGILLVWLGLAAAAAVAAIRRLEETV</sequence>
<accession>A0A7X1FWT9</accession>
<dbReference type="Pfam" id="PF12040">
    <property type="entry name" value="DUF3526"/>
    <property type="match status" value="1"/>
</dbReference>
<gene>
    <name evidence="2" type="ORF">H7F53_01440</name>
</gene>
<feature type="transmembrane region" description="Helical" evidence="1">
    <location>
        <begin position="173"/>
        <end position="199"/>
    </location>
</feature>
<protein>
    <submittedName>
        <fullName evidence="2">DUF3526 domain-containing protein</fullName>
    </submittedName>
</protein>
<dbReference type="PANTHER" id="PTHR43471">
    <property type="entry name" value="ABC TRANSPORTER PERMEASE"/>
    <property type="match status" value="1"/>
</dbReference>
<evidence type="ECO:0000313" key="2">
    <source>
        <dbReference type="EMBL" id="MBC2667807.1"/>
    </source>
</evidence>
<dbReference type="EMBL" id="JACLAX010000001">
    <property type="protein sequence ID" value="MBC2667807.1"/>
    <property type="molecule type" value="Genomic_DNA"/>
</dbReference>
<dbReference type="PANTHER" id="PTHR43471:SF1">
    <property type="entry name" value="ABC TRANSPORTER PERMEASE PROTEIN NOSY-RELATED"/>
    <property type="match status" value="1"/>
</dbReference>
<comment type="caution">
    <text evidence="2">The sequence shown here is derived from an EMBL/GenBank/DDBJ whole genome shotgun (WGS) entry which is preliminary data.</text>
</comment>
<name>A0A7X1FWT9_9SPHN</name>
<dbReference type="Pfam" id="PF12679">
    <property type="entry name" value="ABC2_membrane_2"/>
    <property type="match status" value="1"/>
</dbReference>
<keyword evidence="1" id="KW-0812">Transmembrane</keyword>
<keyword evidence="1" id="KW-0472">Membrane</keyword>
<dbReference type="GO" id="GO:0005886">
    <property type="term" value="C:plasma membrane"/>
    <property type="evidence" value="ECO:0007669"/>
    <property type="project" value="UniProtKB-SubCell"/>
</dbReference>